<dbReference type="EMBL" id="MU277226">
    <property type="protein sequence ID" value="KAI0059455.1"/>
    <property type="molecule type" value="Genomic_DNA"/>
</dbReference>
<evidence type="ECO:0000313" key="2">
    <source>
        <dbReference type="Proteomes" id="UP000814140"/>
    </source>
</evidence>
<protein>
    <submittedName>
        <fullName evidence="1">Uncharacterized protein</fullName>
    </submittedName>
</protein>
<accession>A0ACB8STL0</accession>
<organism evidence="1 2">
    <name type="scientific">Artomyces pyxidatus</name>
    <dbReference type="NCBI Taxonomy" id="48021"/>
    <lineage>
        <taxon>Eukaryota</taxon>
        <taxon>Fungi</taxon>
        <taxon>Dikarya</taxon>
        <taxon>Basidiomycota</taxon>
        <taxon>Agaricomycotina</taxon>
        <taxon>Agaricomycetes</taxon>
        <taxon>Russulales</taxon>
        <taxon>Auriscalpiaceae</taxon>
        <taxon>Artomyces</taxon>
    </lineage>
</organism>
<comment type="caution">
    <text evidence="1">The sequence shown here is derived from an EMBL/GenBank/DDBJ whole genome shotgun (WGS) entry which is preliminary data.</text>
</comment>
<name>A0ACB8STL0_9AGAM</name>
<dbReference type="Proteomes" id="UP000814140">
    <property type="component" value="Unassembled WGS sequence"/>
</dbReference>
<proteinExistence type="predicted"/>
<keyword evidence="2" id="KW-1185">Reference proteome</keyword>
<evidence type="ECO:0000313" key="1">
    <source>
        <dbReference type="EMBL" id="KAI0059455.1"/>
    </source>
</evidence>
<gene>
    <name evidence="1" type="ORF">BV25DRAFT_1127123</name>
</gene>
<reference evidence="1" key="2">
    <citation type="journal article" date="2022" name="New Phytol.">
        <title>Evolutionary transition to the ectomycorrhizal habit in the genomes of a hyperdiverse lineage of mushroom-forming fungi.</title>
        <authorList>
            <person name="Looney B."/>
            <person name="Miyauchi S."/>
            <person name="Morin E."/>
            <person name="Drula E."/>
            <person name="Courty P.E."/>
            <person name="Kohler A."/>
            <person name="Kuo A."/>
            <person name="LaButti K."/>
            <person name="Pangilinan J."/>
            <person name="Lipzen A."/>
            <person name="Riley R."/>
            <person name="Andreopoulos W."/>
            <person name="He G."/>
            <person name="Johnson J."/>
            <person name="Nolan M."/>
            <person name="Tritt A."/>
            <person name="Barry K.W."/>
            <person name="Grigoriev I.V."/>
            <person name="Nagy L.G."/>
            <person name="Hibbett D."/>
            <person name="Henrissat B."/>
            <person name="Matheny P.B."/>
            <person name="Labbe J."/>
            <person name="Martin F.M."/>
        </authorList>
    </citation>
    <scope>NUCLEOTIDE SEQUENCE</scope>
    <source>
        <strain evidence="1">HHB10654</strain>
    </source>
</reference>
<sequence length="229" mass="24234">MHFHLMAALAMVLSTISVTALPTPGPLALATRDETVALANRSTESMFAEFSKRSPQNPNSYGNGGEDSSGGSGEDSSSYPGGEDSSGGGHSTNAGSSPTPTSGRESATALPTPPLSSTSCSLLQSLVANSRPGFWATNTSLIFPYLCSLREQTAGRVGSRRLPPTYPLLSVSPRWVSLNIGGSGAGALHKLKRAVPSAARQFAARRVWHWLKHAICEQTLYHYRRKGPH</sequence>
<reference evidence="1" key="1">
    <citation type="submission" date="2021-03" db="EMBL/GenBank/DDBJ databases">
        <authorList>
            <consortium name="DOE Joint Genome Institute"/>
            <person name="Ahrendt S."/>
            <person name="Looney B.P."/>
            <person name="Miyauchi S."/>
            <person name="Morin E."/>
            <person name="Drula E."/>
            <person name="Courty P.E."/>
            <person name="Chicoki N."/>
            <person name="Fauchery L."/>
            <person name="Kohler A."/>
            <person name="Kuo A."/>
            <person name="Labutti K."/>
            <person name="Pangilinan J."/>
            <person name="Lipzen A."/>
            <person name="Riley R."/>
            <person name="Andreopoulos W."/>
            <person name="He G."/>
            <person name="Johnson J."/>
            <person name="Barry K.W."/>
            <person name="Grigoriev I.V."/>
            <person name="Nagy L."/>
            <person name="Hibbett D."/>
            <person name="Henrissat B."/>
            <person name="Matheny P.B."/>
            <person name="Labbe J."/>
            <person name="Martin F."/>
        </authorList>
    </citation>
    <scope>NUCLEOTIDE SEQUENCE</scope>
    <source>
        <strain evidence="1">HHB10654</strain>
    </source>
</reference>